<keyword evidence="5 12" id="KW-0349">Heme</keyword>
<evidence type="ECO:0000313" key="16">
    <source>
        <dbReference type="EMBL" id="QCD46078.1"/>
    </source>
</evidence>
<feature type="binding site" description="covalent" evidence="13">
    <location>
        <position position="69"/>
    </location>
    <ligand>
        <name>heme</name>
        <dbReference type="ChEBI" id="CHEBI:30413"/>
        <label>2</label>
    </ligand>
</feature>
<evidence type="ECO:0000256" key="6">
    <source>
        <dbReference type="ARBA" id="ARBA00022692"/>
    </source>
</evidence>
<dbReference type="RefSeq" id="WP_004318790.1">
    <property type="nucleotide sequence ID" value="NZ_CP012543.1"/>
</dbReference>
<evidence type="ECO:0000256" key="8">
    <source>
        <dbReference type="ARBA" id="ARBA00022982"/>
    </source>
</evidence>
<dbReference type="AlphaFoldDB" id="A0A6G5QK55"/>
<dbReference type="Pfam" id="PF03264">
    <property type="entry name" value="Cytochrom_NNT"/>
    <property type="match status" value="1"/>
</dbReference>
<evidence type="ECO:0000256" key="1">
    <source>
        <dbReference type="ARBA" id="ARBA00004162"/>
    </source>
</evidence>
<evidence type="ECO:0000256" key="13">
    <source>
        <dbReference type="PIRSR" id="PIRSR000013-1"/>
    </source>
</evidence>
<dbReference type="PANTHER" id="PTHR30333">
    <property type="entry name" value="CYTOCHROME C-TYPE PROTEIN"/>
    <property type="match status" value="1"/>
</dbReference>
<dbReference type="Gene3D" id="1.10.3820.10">
    <property type="entry name" value="Di-heme elbow motif domain"/>
    <property type="match status" value="1"/>
</dbReference>
<comment type="similarity">
    <text evidence="2">Belongs to the NapC/NirT/NrfH family.</text>
</comment>
<keyword evidence="4" id="KW-1003">Cell membrane</keyword>
<feature type="binding site" description="covalent" evidence="13">
    <location>
        <position position="159"/>
    </location>
    <ligand>
        <name>heme</name>
        <dbReference type="ChEBI" id="CHEBI:30413"/>
        <label>4</label>
    </ligand>
</feature>
<dbReference type="GO" id="GO:0019333">
    <property type="term" value="P:denitrification pathway"/>
    <property type="evidence" value="ECO:0007669"/>
    <property type="project" value="InterPro"/>
</dbReference>
<dbReference type="PIRSF" id="PIRSF000013">
    <property type="entry name" value="4_hem_cytochrm_NapC"/>
    <property type="match status" value="1"/>
</dbReference>
<feature type="binding site" description="axial binding residue" evidence="14">
    <location>
        <position position="70"/>
    </location>
    <ligand>
        <name>heme</name>
        <dbReference type="ChEBI" id="CHEBI:30413"/>
        <label>2</label>
    </ligand>
    <ligandPart>
        <name>Fe</name>
        <dbReference type="ChEBI" id="CHEBI:18248"/>
    </ligandPart>
</feature>
<feature type="binding site" evidence="13">
    <location>
        <position position="83"/>
    </location>
    <ligand>
        <name>a menaquinol</name>
        <dbReference type="ChEBI" id="CHEBI:18151"/>
    </ligand>
</feature>
<keyword evidence="8 12" id="KW-0249">Electron transport</keyword>
<evidence type="ECO:0000259" key="15">
    <source>
        <dbReference type="Pfam" id="PF03264"/>
    </source>
</evidence>
<name>A0A6G5QK55_CAMRE</name>
<evidence type="ECO:0000256" key="10">
    <source>
        <dbReference type="ARBA" id="ARBA00023004"/>
    </source>
</evidence>
<keyword evidence="10 12" id="KW-0408">Iron</keyword>
<keyword evidence="6" id="KW-0812">Transmembrane</keyword>
<gene>
    <name evidence="16" type="ORF">CRECT_0382</name>
</gene>
<sequence length="194" mass="22370">MKKIFIKFCLFCVFAFVIFFGGNALIHSTGDDKFCTLCHEWMDPMVQAYHGDKHGGANRKGIKVKCVDCHLPHDSYISYVFQKGLNGFNEVTHMMFNDADKMDWQAHRQNRTKFVYDSGCISCHERILDVNSTNANINDMHKIYADFKDKKDKLSCVSCHKTVGHKNLGKILYEIKNPPVGNWDDEPKKDEPKK</sequence>
<feature type="binding site" description="axial binding residue" evidence="14">
    <location>
        <position position="165"/>
    </location>
    <ligand>
        <name>heme</name>
        <dbReference type="ChEBI" id="CHEBI:30413"/>
        <label>2</label>
    </ligand>
    <ligandPart>
        <name>Fe</name>
        <dbReference type="ChEBI" id="CHEBI:18248"/>
    </ligandPart>
</feature>
<dbReference type="GO" id="GO:0005886">
    <property type="term" value="C:plasma membrane"/>
    <property type="evidence" value="ECO:0007669"/>
    <property type="project" value="UniProtKB-SubCell"/>
</dbReference>
<dbReference type="GO" id="GO:0009061">
    <property type="term" value="P:anaerobic respiration"/>
    <property type="evidence" value="ECO:0007669"/>
    <property type="project" value="TreeGrafter"/>
</dbReference>
<keyword evidence="7 12" id="KW-0479">Metal-binding</keyword>
<evidence type="ECO:0000256" key="5">
    <source>
        <dbReference type="ARBA" id="ARBA00022617"/>
    </source>
</evidence>
<dbReference type="GO" id="GO:0009055">
    <property type="term" value="F:electron transfer activity"/>
    <property type="evidence" value="ECO:0007669"/>
    <property type="project" value="TreeGrafter"/>
</dbReference>
<dbReference type="InterPro" id="IPR005126">
    <property type="entry name" value="NapC/NirT_cyt_c_N"/>
</dbReference>
<evidence type="ECO:0000313" key="17">
    <source>
        <dbReference type="Proteomes" id="UP000502377"/>
    </source>
</evidence>
<dbReference type="InterPro" id="IPR051174">
    <property type="entry name" value="Cytochrome_c-type_ET"/>
</dbReference>
<comment type="cofactor">
    <cofactor evidence="13">
        <name>heme</name>
        <dbReference type="ChEBI" id="CHEBI:30413"/>
    </cofactor>
    <text evidence="13">Binds 4 heme groups per subunit.</text>
</comment>
<comment type="PTM">
    <text evidence="12">Binds 4 heme groups per subunit.</text>
</comment>
<evidence type="ECO:0000256" key="2">
    <source>
        <dbReference type="ARBA" id="ARBA00007395"/>
    </source>
</evidence>
<evidence type="ECO:0000256" key="4">
    <source>
        <dbReference type="ARBA" id="ARBA00022475"/>
    </source>
</evidence>
<evidence type="ECO:0000256" key="12">
    <source>
        <dbReference type="PIRNR" id="PIRNR000013"/>
    </source>
</evidence>
<dbReference type="InterPro" id="IPR038266">
    <property type="entry name" value="NapC/NirT_cytc_sf"/>
</dbReference>
<dbReference type="KEGG" id="crx:CRECT_0382"/>
<feature type="binding site" description="covalent" evidence="13">
    <location>
        <position position="156"/>
    </location>
    <ligand>
        <name>heme</name>
        <dbReference type="ChEBI" id="CHEBI:30413"/>
        <label>4</label>
    </ligand>
</feature>
<comment type="subcellular location">
    <subcellularLocation>
        <location evidence="1">Cell membrane</location>
        <topology evidence="1">Single-pass membrane protein</topology>
    </subcellularLocation>
</comment>
<keyword evidence="3 12" id="KW-0813">Transport</keyword>
<evidence type="ECO:0000256" key="11">
    <source>
        <dbReference type="ARBA" id="ARBA00023136"/>
    </source>
</evidence>
<evidence type="ECO:0000256" key="14">
    <source>
        <dbReference type="PIRSR" id="PIRSR000013-2"/>
    </source>
</evidence>
<dbReference type="GO" id="GO:0046872">
    <property type="term" value="F:metal ion binding"/>
    <property type="evidence" value="ECO:0007669"/>
    <property type="project" value="UniProtKB-KW"/>
</dbReference>
<dbReference type="Proteomes" id="UP000502377">
    <property type="component" value="Chromosome"/>
</dbReference>
<dbReference type="EMBL" id="CP012543">
    <property type="protein sequence ID" value="QCD46078.1"/>
    <property type="molecule type" value="Genomic_DNA"/>
</dbReference>
<keyword evidence="9" id="KW-1133">Transmembrane helix</keyword>
<feature type="binding site" description="covalent" evidence="13">
    <location>
        <position position="120"/>
    </location>
    <ligand>
        <name>heme</name>
        <dbReference type="ChEBI" id="CHEBI:30413"/>
        <label>3</label>
    </ligand>
</feature>
<dbReference type="SUPFAM" id="SSF48695">
    <property type="entry name" value="Multiheme cytochromes"/>
    <property type="match status" value="1"/>
</dbReference>
<evidence type="ECO:0000256" key="7">
    <source>
        <dbReference type="ARBA" id="ARBA00022723"/>
    </source>
</evidence>
<organism evidence="16 17">
    <name type="scientific">Campylobacter rectus</name>
    <name type="common">Wolinella recta</name>
    <dbReference type="NCBI Taxonomy" id="203"/>
    <lineage>
        <taxon>Bacteria</taxon>
        <taxon>Pseudomonadati</taxon>
        <taxon>Campylobacterota</taxon>
        <taxon>Epsilonproteobacteria</taxon>
        <taxon>Campylobacterales</taxon>
        <taxon>Campylobacteraceae</taxon>
        <taxon>Campylobacter</taxon>
    </lineage>
</organism>
<reference evidence="16 17" key="1">
    <citation type="submission" date="2016-07" db="EMBL/GenBank/DDBJ databases">
        <title>Comparative genomics of the Campylobacter concisus group.</title>
        <authorList>
            <person name="Miller W.G."/>
            <person name="Yee E."/>
            <person name="Chapman M.H."/>
            <person name="Huynh S."/>
            <person name="Bono J.L."/>
            <person name="On S.L.W."/>
            <person name="StLeger J."/>
            <person name="Foster G."/>
            <person name="Parker C.T."/>
        </authorList>
    </citation>
    <scope>NUCLEOTIDE SEQUENCE [LARGE SCALE GENOMIC DNA]</scope>
    <source>
        <strain evidence="16 17">ATCC 33238</strain>
    </source>
</reference>
<feature type="binding site" description="covalent" evidence="13">
    <location>
        <position position="38"/>
    </location>
    <ligand>
        <name>heme</name>
        <dbReference type="ChEBI" id="CHEBI:30413"/>
        <label>1</label>
    </ligand>
</feature>
<feature type="binding site" description="axial binding residue" evidence="14">
    <location>
        <position position="90"/>
    </location>
    <ligand>
        <name>heme</name>
        <dbReference type="ChEBI" id="CHEBI:30413"/>
        <label>1</label>
    </ligand>
    <ligandPart>
        <name>Fe</name>
        <dbReference type="ChEBI" id="CHEBI:18248"/>
    </ligandPart>
</feature>
<evidence type="ECO:0000256" key="3">
    <source>
        <dbReference type="ARBA" id="ARBA00022448"/>
    </source>
</evidence>
<evidence type="ECO:0000256" key="9">
    <source>
        <dbReference type="ARBA" id="ARBA00022989"/>
    </source>
</evidence>
<protein>
    <recommendedName>
        <fullName evidence="12">Cytochrome c-type protein</fullName>
    </recommendedName>
</protein>
<dbReference type="PANTHER" id="PTHR30333:SF1">
    <property type="entry name" value="CYTOCHROME C-TYPE PROTEIN NAPC"/>
    <property type="match status" value="1"/>
</dbReference>
<dbReference type="GO" id="GO:0020037">
    <property type="term" value="F:heme binding"/>
    <property type="evidence" value="ECO:0007669"/>
    <property type="project" value="InterPro"/>
</dbReference>
<feature type="binding site" description="covalent" evidence="13">
    <location>
        <position position="123"/>
    </location>
    <ligand>
        <name>heme</name>
        <dbReference type="ChEBI" id="CHEBI:30413"/>
        <label>3</label>
    </ligand>
</feature>
<feature type="binding site" description="axial binding residue" evidence="14">
    <location>
        <position position="160"/>
    </location>
    <ligand>
        <name>heme</name>
        <dbReference type="ChEBI" id="CHEBI:30413"/>
        <label>4</label>
    </ligand>
    <ligandPart>
        <name>Fe</name>
        <dbReference type="ChEBI" id="CHEBI:18248"/>
    </ligandPart>
</feature>
<feature type="binding site" description="axial binding residue" evidence="14">
    <location>
        <position position="124"/>
    </location>
    <ligand>
        <name>heme</name>
        <dbReference type="ChEBI" id="CHEBI:30413"/>
        <label>3</label>
    </ligand>
    <ligandPart>
        <name>Fe</name>
        <dbReference type="ChEBI" id="CHEBI:18248"/>
    </ligandPart>
</feature>
<accession>A0A6G5QK55</accession>
<feature type="binding site" description="covalent" evidence="13">
    <location>
        <position position="66"/>
    </location>
    <ligand>
        <name>heme</name>
        <dbReference type="ChEBI" id="CHEBI:30413"/>
        <label>2</label>
    </ligand>
</feature>
<feature type="domain" description="NapC/NirT cytochrome c N-terminal" evidence="15">
    <location>
        <begin position="8"/>
        <end position="167"/>
    </location>
</feature>
<dbReference type="InterPro" id="IPR036280">
    <property type="entry name" value="Multihaem_cyt_sf"/>
</dbReference>
<feature type="binding site" description="covalent" evidence="13">
    <location>
        <position position="35"/>
    </location>
    <ligand>
        <name>heme</name>
        <dbReference type="ChEBI" id="CHEBI:30413"/>
        <label>1</label>
    </ligand>
</feature>
<dbReference type="InterPro" id="IPR024717">
    <property type="entry name" value="NapC/NirT/NrfH"/>
</dbReference>
<keyword evidence="11" id="KW-0472">Membrane</keyword>
<proteinExistence type="inferred from homology"/>